<sequence length="81" mass="9331">MARKHLITALALAIFASIFLGFLITTGYFYLTDGTNMTLKSFSPGAPALFLGFLARNQFRSYRTARKHEKWRKRQRADRTT</sequence>
<keyword evidence="1" id="KW-1133">Transmembrane helix</keyword>
<evidence type="ECO:0000313" key="3">
    <source>
        <dbReference type="Proteomes" id="UP000770785"/>
    </source>
</evidence>
<proteinExistence type="predicted"/>
<feature type="transmembrane region" description="Helical" evidence="1">
    <location>
        <begin position="7"/>
        <end position="31"/>
    </location>
</feature>
<dbReference type="Proteomes" id="UP000770785">
    <property type="component" value="Unassembled WGS sequence"/>
</dbReference>
<keyword evidence="1" id="KW-0812">Transmembrane</keyword>
<dbReference type="RefSeq" id="WP_168035862.1">
    <property type="nucleotide sequence ID" value="NZ_JAATJH010000001.1"/>
</dbReference>
<name>A0ABX0X7B8_9BACT</name>
<keyword evidence="1" id="KW-0472">Membrane</keyword>
<organism evidence="2 3">
    <name type="scientific">Neolewinella antarctica</name>
    <dbReference type="NCBI Taxonomy" id="442734"/>
    <lineage>
        <taxon>Bacteria</taxon>
        <taxon>Pseudomonadati</taxon>
        <taxon>Bacteroidota</taxon>
        <taxon>Saprospiria</taxon>
        <taxon>Saprospirales</taxon>
        <taxon>Lewinellaceae</taxon>
        <taxon>Neolewinella</taxon>
    </lineage>
</organism>
<protein>
    <submittedName>
        <fullName evidence="2">Uncharacterized protein</fullName>
    </submittedName>
</protein>
<dbReference type="EMBL" id="JAATJH010000001">
    <property type="protein sequence ID" value="NJC25091.1"/>
    <property type="molecule type" value="Genomic_DNA"/>
</dbReference>
<reference evidence="2 3" key="1">
    <citation type="submission" date="2020-03" db="EMBL/GenBank/DDBJ databases">
        <title>Genomic Encyclopedia of Type Strains, Phase IV (KMG-IV): sequencing the most valuable type-strain genomes for metagenomic binning, comparative biology and taxonomic classification.</title>
        <authorList>
            <person name="Goeker M."/>
        </authorList>
    </citation>
    <scope>NUCLEOTIDE SEQUENCE [LARGE SCALE GENOMIC DNA]</scope>
    <source>
        <strain evidence="2 3">DSM 105096</strain>
    </source>
</reference>
<evidence type="ECO:0000313" key="2">
    <source>
        <dbReference type="EMBL" id="NJC25091.1"/>
    </source>
</evidence>
<gene>
    <name evidence="2" type="ORF">GGR27_000572</name>
</gene>
<comment type="caution">
    <text evidence="2">The sequence shown here is derived from an EMBL/GenBank/DDBJ whole genome shotgun (WGS) entry which is preliminary data.</text>
</comment>
<keyword evidence="3" id="KW-1185">Reference proteome</keyword>
<accession>A0ABX0X7B8</accession>
<evidence type="ECO:0000256" key="1">
    <source>
        <dbReference type="SAM" id="Phobius"/>
    </source>
</evidence>